<organism evidence="2 3">
    <name type="scientific">Daphnia magna</name>
    <dbReference type="NCBI Taxonomy" id="35525"/>
    <lineage>
        <taxon>Eukaryota</taxon>
        <taxon>Metazoa</taxon>
        <taxon>Ecdysozoa</taxon>
        <taxon>Arthropoda</taxon>
        <taxon>Crustacea</taxon>
        <taxon>Branchiopoda</taxon>
        <taxon>Diplostraca</taxon>
        <taxon>Cladocera</taxon>
        <taxon>Anomopoda</taxon>
        <taxon>Daphniidae</taxon>
        <taxon>Daphnia</taxon>
    </lineage>
</organism>
<feature type="compositionally biased region" description="Acidic residues" evidence="1">
    <location>
        <begin position="508"/>
        <end position="524"/>
    </location>
</feature>
<feature type="compositionally biased region" description="Basic residues" evidence="1">
    <location>
        <begin position="547"/>
        <end position="556"/>
    </location>
</feature>
<name>A0A164MC07_9CRUS</name>
<evidence type="ECO:0000313" key="2">
    <source>
        <dbReference type="EMBL" id="KZS04914.1"/>
    </source>
</evidence>
<evidence type="ECO:0000313" key="3">
    <source>
        <dbReference type="Proteomes" id="UP000076858"/>
    </source>
</evidence>
<dbReference type="PANTHER" id="PTHR31912">
    <property type="entry name" value="IP13529P"/>
    <property type="match status" value="1"/>
</dbReference>
<feature type="region of interest" description="Disordered" evidence="1">
    <location>
        <begin position="471"/>
        <end position="578"/>
    </location>
</feature>
<dbReference type="AlphaFoldDB" id="A0A164MC07"/>
<dbReference type="EMBL" id="LRGB01003030">
    <property type="protein sequence ID" value="KZS04914.1"/>
    <property type="molecule type" value="Genomic_DNA"/>
</dbReference>
<proteinExistence type="predicted"/>
<evidence type="ECO:0000256" key="1">
    <source>
        <dbReference type="SAM" id="MobiDB-lite"/>
    </source>
</evidence>
<dbReference type="Proteomes" id="UP000076858">
    <property type="component" value="Unassembled WGS sequence"/>
</dbReference>
<dbReference type="PANTHER" id="PTHR31912:SF34">
    <property type="entry name" value="NOTOCHORD-RELATED PROTEIN"/>
    <property type="match status" value="1"/>
</dbReference>
<gene>
    <name evidence="2" type="ORF">APZ42_032034</name>
</gene>
<reference evidence="2 3" key="1">
    <citation type="submission" date="2016-03" db="EMBL/GenBank/DDBJ databases">
        <title>EvidentialGene: Evidence-directed Construction of Genes on Genomes.</title>
        <authorList>
            <person name="Gilbert D.G."/>
            <person name="Choi J.-H."/>
            <person name="Mockaitis K."/>
            <person name="Colbourne J."/>
            <person name="Pfrender M."/>
        </authorList>
    </citation>
    <scope>NUCLEOTIDE SEQUENCE [LARGE SCALE GENOMIC DNA]</scope>
    <source>
        <strain evidence="2 3">Xinb3</strain>
        <tissue evidence="2">Complete organism</tissue>
    </source>
</reference>
<dbReference type="STRING" id="35525.A0A164MC07"/>
<feature type="compositionally biased region" description="Basic and acidic residues" evidence="1">
    <location>
        <begin position="525"/>
        <end position="538"/>
    </location>
</feature>
<keyword evidence="3" id="KW-1185">Reference proteome</keyword>
<feature type="compositionally biased region" description="Basic and acidic residues" evidence="1">
    <location>
        <begin position="471"/>
        <end position="498"/>
    </location>
</feature>
<dbReference type="OrthoDB" id="6780149at2759"/>
<accession>A0A164MC07</accession>
<sequence>MILNLPPLQNSSLKNIHPFAIMKTKDLKHYGFKFVIQELMKEIIVLESEGAILLDIPNRPNFRIHGTIATLCADTKGAHEIGGFMSPSDTKIMSPMYQGPLLSEPKQNFFHIGENYILDCMHNFPEGIVPFFLKLCFKEWGISKLEYGLNADFINKRISSFHYGSSDSSDKPSAKFTDANLRVQGNYSIKQRAAQILCLMRNFPLMFGDIIPTDDPHYGFLLFFLQIMDIVFAPAITSAHIHILRDYIFLPFEKFNLLFPNLQPINKMHPLIHYPDIIRWHGPPTRYWCMRFEAFHYVIKRRAQFIGNYINICNSLASHIQRLQCINLMDDELVSTKGIFGQSKFFHFPDIDQQYQSPSEGQHAPAVPIKMSGPSDYYGGQERYSWDPRAVARINRDQEHRDFDGRMEGWDRRPRGRYDEYKFSERDRVPFWDQWGAGPSSILYHMTISSTVTVVQVEDSKISSTTKEIYDQVERPRAERAERRREERLEKPRAERVDQRKRKRRSEGEEEDVEVEEDVSDDGESEQKKAEYPERMPTDRSWLPKSSQKKKQKVKTKPVEVFPEHASQAGPSNVASGSDEPIFVSKEITEEISNWLVHGLLADESKAISKKFALGFEDKSFSIKPPKPDSIMSRRGKDRNRSRTVSAAEEALITKQLKIMDIAPPLINFYTKICSLGEGEVKVQAKSAAQAILQQWGRPFHPISQRRRRSVVSLVDPAFQYLLSSPSAYVSGKEAVELLFTDAFLQSMLKEATQDVTLANLSATREWARAGVRKTSHTDPSTRVLKPRRSEAIRYYPEERQRSDGRRERAAPAKYEHFKMENLGSARYLLREGDWMERSSLDVVKTMDSVDGLALGEYP</sequence>
<comment type="caution">
    <text evidence="2">The sequence shown here is derived from an EMBL/GenBank/DDBJ whole genome shotgun (WGS) entry which is preliminary data.</text>
</comment>
<protein>
    <submittedName>
        <fullName evidence="2">Uncharacterized protein</fullName>
    </submittedName>
</protein>